<dbReference type="EnsemblMetazoa" id="XM_017115585.1">
    <property type="protein sequence ID" value="XP_016971074.1"/>
    <property type="gene ID" value="LOC108038758"/>
</dbReference>
<dbReference type="AlphaFoldDB" id="A0A6P4E3Q9"/>
<gene>
    <name evidence="3" type="primary">LOC108038758</name>
    <name evidence="1" type="synonym">108038758</name>
</gene>
<reference evidence="1" key="3">
    <citation type="submission" date="2025-05" db="UniProtKB">
        <authorList>
            <consortium name="EnsemblMetazoa"/>
        </authorList>
    </citation>
    <scope>IDENTIFICATION</scope>
</reference>
<evidence type="ECO:0000313" key="1">
    <source>
        <dbReference type="EnsemblMetazoa" id="XP_016971074.1"/>
    </source>
</evidence>
<accession>A0A6P4E3Q9</accession>
<protein>
    <submittedName>
        <fullName evidence="3">Protein ORD</fullName>
    </submittedName>
</protein>
<organism evidence="3">
    <name type="scientific">Drosophila rhopaloa</name>
    <name type="common">Fruit fly</name>
    <dbReference type="NCBI Taxonomy" id="1041015"/>
    <lineage>
        <taxon>Eukaryota</taxon>
        <taxon>Metazoa</taxon>
        <taxon>Ecdysozoa</taxon>
        <taxon>Arthropoda</taxon>
        <taxon>Hexapoda</taxon>
        <taxon>Insecta</taxon>
        <taxon>Pterygota</taxon>
        <taxon>Neoptera</taxon>
        <taxon>Endopterygota</taxon>
        <taxon>Diptera</taxon>
        <taxon>Brachycera</taxon>
        <taxon>Muscomorpha</taxon>
        <taxon>Ephydroidea</taxon>
        <taxon>Drosophilidae</taxon>
        <taxon>Drosophila</taxon>
        <taxon>Sophophora</taxon>
    </lineage>
</organism>
<dbReference type="Proteomes" id="UP001652680">
    <property type="component" value="Unassembled WGS sequence"/>
</dbReference>
<reference evidence="2" key="1">
    <citation type="journal article" date="2021" name="Elife">
        <title>Highly contiguous assemblies of 101 drosophilid genomes.</title>
        <authorList>
            <person name="Kim B.Y."/>
            <person name="Wang J.R."/>
            <person name="Miller D.E."/>
            <person name="Barmina O."/>
            <person name="Delaney E."/>
            <person name="Thompson A."/>
            <person name="Comeault A.A."/>
            <person name="Peede D."/>
            <person name="D'Agostino E.R."/>
            <person name="Pelaez J."/>
            <person name="Aguilar J.M."/>
            <person name="Haji D."/>
            <person name="Matsunaga T."/>
            <person name="Armstrong E.E."/>
            <person name="Zych M."/>
            <person name="Ogawa Y."/>
            <person name="Stamenkovic-Radak M."/>
            <person name="Jelic M."/>
            <person name="Veselinovic M.S."/>
            <person name="Tanaskovic M."/>
            <person name="Eric P."/>
            <person name="Gao J.J."/>
            <person name="Katoh T.K."/>
            <person name="Toda M.J."/>
            <person name="Watabe H."/>
            <person name="Watada M."/>
            <person name="Davis J.S."/>
            <person name="Moyle L.C."/>
            <person name="Manoli G."/>
            <person name="Bertolini E."/>
            <person name="Kostal V."/>
            <person name="Hawley R.S."/>
            <person name="Takahashi A."/>
            <person name="Jones C.D."/>
            <person name="Price D.K."/>
            <person name="Whiteman N."/>
            <person name="Kopp A."/>
            <person name="Matute D.R."/>
            <person name="Petrov D.A."/>
        </authorList>
    </citation>
    <scope>NUCLEOTIDE SEQUENCE [LARGE SCALE GENOMIC DNA]</scope>
</reference>
<reference evidence="3" key="2">
    <citation type="submission" date="2025-04" db="UniProtKB">
        <authorList>
            <consortium name="RefSeq"/>
        </authorList>
    </citation>
    <scope>IDENTIFICATION</scope>
</reference>
<name>A0A6P4E3Q9_DRORH</name>
<proteinExistence type="predicted"/>
<evidence type="ECO:0000313" key="3">
    <source>
        <dbReference type="RefSeq" id="XP_016971074.1"/>
    </source>
</evidence>
<dbReference type="OrthoDB" id="7972567at2759"/>
<sequence length="472" mass="54824">MSKETSLNKNHKLYIISLNINDCLGCDTVHVEFSRTDNVHVIAYEIDKDFSYDLSAITPVAQAIQLLCTLTFPDGESLSKIPQLNIGRGSVSLNFEMASLSKVEEVVSDLDETPCTSRQAEERHRRRMKRKKEESMRILQPEVIQVTVMRRFDDLNFLDLVSYTIDEGQTEILTISEFHERFFLRPQHSDNFLKDLHQRCAGNWLKLIRRETSGDPFTSYKEPESPFDTFVKLFCSQENEPQPLLCNLATTCVEVDDATRLAERRFVLEVFDQVRQIFEYITFDEYSVWFLVPHPNNIEQVDPVTLDDFDLTKVRTSIRFAGDTRNVYWDYTNHNIKDLLFVAFQLALATNVNQSVLVISHLKTLSEFLTLQYMTAHFMNDCDDQQPSDSKWISHRYLQRIVETALFMGTIVIIEYPSSFTLLDEGRQLIKCFPNHFMGSSDALEWDIFEDVVKNNESNLDFLKEATNQISM</sequence>
<dbReference type="GeneID" id="108038758"/>
<dbReference type="OMA" id="WVCMRYL"/>
<keyword evidence="2" id="KW-1185">Reference proteome</keyword>
<dbReference type="RefSeq" id="XP_016971074.1">
    <property type="nucleotide sequence ID" value="XM_017115585.1"/>
</dbReference>
<evidence type="ECO:0000313" key="2">
    <source>
        <dbReference type="Proteomes" id="UP001652680"/>
    </source>
</evidence>